<evidence type="ECO:0000256" key="2">
    <source>
        <dbReference type="ARBA" id="ARBA00006464"/>
    </source>
</evidence>
<name>A0A418NN70_9SPHN</name>
<keyword evidence="7" id="KW-0270">Exopolysaccharide synthesis</keyword>
<feature type="transmembrane region" description="Helical" evidence="8">
    <location>
        <begin position="89"/>
        <end position="111"/>
    </location>
</feature>
<gene>
    <name evidence="10" type="ORF">D2V07_17035</name>
</gene>
<sequence length="483" mass="54103">MIKGFSWGQSVSVEHDQRRGCSLNAPQTRSDFGSRAASASVPSMKHKRLQFSLYLMIVDAFAILTAFVATEIVYLGLPINNLGVAARLIIPLYLVVAIYQGAFSTNALTSWWRASRRACTALILTAAILLFVLFFAKATAEFSRVASSLGLLVSCMLLAAHRVLALRMAEAYWGPGFHNILVIQDDGPELRFQNAYRINAVELELTPEMNNPEALDRVGKLVSNMDRVIVSCSMDRRQNWAKILRAAGVHGEVVSEALFEMGALSLKREPEFTTLVISTGPLGARARVIKRLMDLAFGFTALVAFLPLFLLIAAAIKVEDGGPVFFLQRRVGRANRFFEIYKFRSMTPNKAGMDGNQSTSRDDQRITKVGKFLRRTSLDELPQLLNVIAGEMSIVGPRPHAIRSQVGDLLFWHVDRRYWDRHSLKPGLTGLAQIKGFRGATNETRDLTERVRHDLEYISTWSPWLDLKIILKTFRVLMHSNAY</sequence>
<keyword evidence="5 8" id="KW-1133">Transmembrane helix</keyword>
<evidence type="ECO:0000259" key="9">
    <source>
        <dbReference type="Pfam" id="PF02397"/>
    </source>
</evidence>
<dbReference type="PANTHER" id="PTHR30576">
    <property type="entry name" value="COLANIC BIOSYNTHESIS UDP-GLUCOSE LIPID CARRIER TRANSFERASE"/>
    <property type="match status" value="1"/>
</dbReference>
<dbReference type="EMBL" id="QXFL01000012">
    <property type="protein sequence ID" value="RIV83030.1"/>
    <property type="molecule type" value="Genomic_DNA"/>
</dbReference>
<comment type="subcellular location">
    <subcellularLocation>
        <location evidence="1">Membrane</location>
        <topology evidence="1">Multi-pass membrane protein</topology>
    </subcellularLocation>
</comment>
<dbReference type="InterPro" id="IPR017475">
    <property type="entry name" value="EPS_sugar_tfrase"/>
</dbReference>
<evidence type="ECO:0000256" key="7">
    <source>
        <dbReference type="ARBA" id="ARBA00023169"/>
    </source>
</evidence>
<proteinExistence type="inferred from homology"/>
<keyword evidence="11" id="KW-1185">Reference proteome</keyword>
<dbReference type="Pfam" id="PF02397">
    <property type="entry name" value="Bac_transf"/>
    <property type="match status" value="1"/>
</dbReference>
<dbReference type="Proteomes" id="UP000286576">
    <property type="component" value="Unassembled WGS sequence"/>
</dbReference>
<evidence type="ECO:0000256" key="6">
    <source>
        <dbReference type="ARBA" id="ARBA00023136"/>
    </source>
</evidence>
<protein>
    <submittedName>
        <fullName evidence="10">Exopolysaccharide biosynthesis polyprenyl glycosylphosphotransferase</fullName>
    </submittedName>
</protein>
<keyword evidence="6 8" id="KW-0472">Membrane</keyword>
<feature type="transmembrane region" description="Helical" evidence="8">
    <location>
        <begin position="118"/>
        <end position="136"/>
    </location>
</feature>
<dbReference type="AlphaFoldDB" id="A0A418NN70"/>
<dbReference type="NCBIfam" id="TIGR03025">
    <property type="entry name" value="EPS_sugtrans"/>
    <property type="match status" value="1"/>
</dbReference>
<comment type="caution">
    <text evidence="10">The sequence shown here is derived from an EMBL/GenBank/DDBJ whole genome shotgun (WGS) entry which is preliminary data.</text>
</comment>
<dbReference type="InterPro" id="IPR003362">
    <property type="entry name" value="Bact_transf"/>
</dbReference>
<dbReference type="GO" id="GO:0016020">
    <property type="term" value="C:membrane"/>
    <property type="evidence" value="ECO:0007669"/>
    <property type="project" value="UniProtKB-SubCell"/>
</dbReference>
<reference evidence="10 11" key="1">
    <citation type="submission" date="2018-08" db="EMBL/GenBank/DDBJ databases">
        <title>Erythrobacter zhengii sp.nov., a bacterium isolated from deep-sea sediment.</title>
        <authorList>
            <person name="Fang C."/>
            <person name="Wu Y.-H."/>
            <person name="Sun C."/>
            <person name="Wang H."/>
            <person name="Cheng H."/>
            <person name="Meng F.-X."/>
            <person name="Wang C.-S."/>
            <person name="Xu X.-W."/>
        </authorList>
    </citation>
    <scope>NUCLEOTIDE SEQUENCE [LARGE SCALE GENOMIC DNA]</scope>
    <source>
        <strain evidence="10 11">V18</strain>
    </source>
</reference>
<evidence type="ECO:0000313" key="11">
    <source>
        <dbReference type="Proteomes" id="UP000286576"/>
    </source>
</evidence>
<feature type="transmembrane region" description="Helical" evidence="8">
    <location>
        <begin position="142"/>
        <end position="160"/>
    </location>
</feature>
<evidence type="ECO:0000256" key="5">
    <source>
        <dbReference type="ARBA" id="ARBA00022989"/>
    </source>
</evidence>
<accession>A0A418NN70</accession>
<evidence type="ECO:0000256" key="1">
    <source>
        <dbReference type="ARBA" id="ARBA00004141"/>
    </source>
</evidence>
<evidence type="ECO:0000256" key="3">
    <source>
        <dbReference type="ARBA" id="ARBA00022679"/>
    </source>
</evidence>
<organism evidence="10 11">
    <name type="scientific">Aurantiacibacter zhengii</name>
    <dbReference type="NCBI Taxonomy" id="2307003"/>
    <lineage>
        <taxon>Bacteria</taxon>
        <taxon>Pseudomonadati</taxon>
        <taxon>Pseudomonadota</taxon>
        <taxon>Alphaproteobacteria</taxon>
        <taxon>Sphingomonadales</taxon>
        <taxon>Erythrobacteraceae</taxon>
        <taxon>Aurantiacibacter</taxon>
    </lineage>
</organism>
<feature type="transmembrane region" description="Helical" evidence="8">
    <location>
        <begin position="53"/>
        <end position="77"/>
    </location>
</feature>
<dbReference type="GO" id="GO:0016780">
    <property type="term" value="F:phosphotransferase activity, for other substituted phosphate groups"/>
    <property type="evidence" value="ECO:0007669"/>
    <property type="project" value="TreeGrafter"/>
</dbReference>
<evidence type="ECO:0000256" key="4">
    <source>
        <dbReference type="ARBA" id="ARBA00022692"/>
    </source>
</evidence>
<dbReference type="GO" id="GO:0000271">
    <property type="term" value="P:polysaccharide biosynthetic process"/>
    <property type="evidence" value="ECO:0007669"/>
    <property type="project" value="UniProtKB-KW"/>
</dbReference>
<feature type="transmembrane region" description="Helical" evidence="8">
    <location>
        <begin position="295"/>
        <end position="316"/>
    </location>
</feature>
<keyword evidence="3 10" id="KW-0808">Transferase</keyword>
<evidence type="ECO:0000313" key="10">
    <source>
        <dbReference type="EMBL" id="RIV83030.1"/>
    </source>
</evidence>
<keyword evidence="4 8" id="KW-0812">Transmembrane</keyword>
<feature type="domain" description="Bacterial sugar transferase" evidence="9">
    <location>
        <begin position="290"/>
        <end position="478"/>
    </location>
</feature>
<dbReference type="PANTHER" id="PTHR30576:SF0">
    <property type="entry name" value="UNDECAPRENYL-PHOSPHATE N-ACETYLGALACTOSAMINYL 1-PHOSPHATE TRANSFERASE-RELATED"/>
    <property type="match status" value="1"/>
</dbReference>
<comment type="similarity">
    <text evidence="2">Belongs to the bacterial sugar transferase family.</text>
</comment>
<evidence type="ECO:0000256" key="8">
    <source>
        <dbReference type="SAM" id="Phobius"/>
    </source>
</evidence>